<gene>
    <name evidence="1" type="ORF">MiSe_32590</name>
</gene>
<dbReference type="Proteomes" id="UP001050975">
    <property type="component" value="Unassembled WGS sequence"/>
</dbReference>
<dbReference type="EMBL" id="BLAY01000046">
    <property type="protein sequence ID" value="GET38501.1"/>
    <property type="molecule type" value="Genomic_DNA"/>
</dbReference>
<evidence type="ECO:0000313" key="1">
    <source>
        <dbReference type="EMBL" id="GET38501.1"/>
    </source>
</evidence>
<keyword evidence="2" id="KW-1185">Reference proteome</keyword>
<sequence>MPSPFPGMDPYLEHPDFWQETHHWLISLIAESLVPQIRPKYEIAIEKRIYEINDTNDNNGDSLLVGIPDVAIKRQPNNPNVPTSSVATLTTTVPTTVKVPMPEKIKQAYLEVREMATRQVVTAIEILSPVNKRNGEGRITYLKKRQSILGSLTHLIEIDLLRGWQSMPILNNPIQSDYRVLVSRSDRRPFAELYPFNLRDSLPVFLLPLREEDVEPIVNLPELLTGIYDRAGYDYRIDYHQEPVPPLSEQDMVWANELLREKGLRDNC</sequence>
<dbReference type="RefSeq" id="WP_226582169.1">
    <property type="nucleotide sequence ID" value="NZ_BLAY01000046.1"/>
</dbReference>
<reference evidence="1" key="1">
    <citation type="submission" date="2019-10" db="EMBL/GenBank/DDBJ databases">
        <title>Draft genome sequece of Microseira wollei NIES-4236.</title>
        <authorList>
            <person name="Yamaguchi H."/>
            <person name="Suzuki S."/>
            <person name="Kawachi M."/>
        </authorList>
    </citation>
    <scope>NUCLEOTIDE SEQUENCE</scope>
    <source>
        <strain evidence="1">NIES-4236</strain>
    </source>
</reference>
<evidence type="ECO:0008006" key="3">
    <source>
        <dbReference type="Google" id="ProtNLM"/>
    </source>
</evidence>
<evidence type="ECO:0000313" key="2">
    <source>
        <dbReference type="Proteomes" id="UP001050975"/>
    </source>
</evidence>
<accession>A0AAV3XCW6</accession>
<organism evidence="1 2">
    <name type="scientific">Microseira wollei NIES-4236</name>
    <dbReference type="NCBI Taxonomy" id="2530354"/>
    <lineage>
        <taxon>Bacteria</taxon>
        <taxon>Bacillati</taxon>
        <taxon>Cyanobacteriota</taxon>
        <taxon>Cyanophyceae</taxon>
        <taxon>Oscillatoriophycideae</taxon>
        <taxon>Aerosakkonematales</taxon>
        <taxon>Aerosakkonemataceae</taxon>
        <taxon>Microseira</taxon>
    </lineage>
</organism>
<protein>
    <recommendedName>
        <fullName evidence="3">DUF4058 family protein</fullName>
    </recommendedName>
</protein>
<dbReference type="Pfam" id="PF13267">
    <property type="entry name" value="DUF4058"/>
    <property type="match status" value="1"/>
</dbReference>
<comment type="caution">
    <text evidence="1">The sequence shown here is derived from an EMBL/GenBank/DDBJ whole genome shotgun (WGS) entry which is preliminary data.</text>
</comment>
<name>A0AAV3XCW6_9CYAN</name>
<dbReference type="AlphaFoldDB" id="A0AAV3XCW6"/>
<dbReference type="InterPro" id="IPR025132">
    <property type="entry name" value="DUF4058"/>
</dbReference>
<proteinExistence type="predicted"/>